<keyword evidence="1" id="KW-1133">Transmembrane helix</keyword>
<evidence type="ECO:0000313" key="2">
    <source>
        <dbReference type="EMBL" id="PIT90614.1"/>
    </source>
</evidence>
<evidence type="ECO:0000256" key="1">
    <source>
        <dbReference type="SAM" id="Phobius"/>
    </source>
</evidence>
<keyword evidence="1" id="KW-0812">Transmembrane</keyword>
<dbReference type="AlphaFoldDB" id="A0A2M6WCZ8"/>
<protein>
    <submittedName>
        <fullName evidence="2">Uncharacterized protein</fullName>
    </submittedName>
</protein>
<dbReference type="Proteomes" id="UP000230543">
    <property type="component" value="Unassembled WGS sequence"/>
</dbReference>
<gene>
    <name evidence="2" type="ORF">COU22_01200</name>
</gene>
<dbReference type="EMBL" id="PFBO01000036">
    <property type="protein sequence ID" value="PIT90614.1"/>
    <property type="molecule type" value="Genomic_DNA"/>
</dbReference>
<reference evidence="3" key="1">
    <citation type="submission" date="2017-09" db="EMBL/GenBank/DDBJ databases">
        <title>Depth-based differentiation of microbial function through sediment-hosted aquifers and enrichment of novel symbionts in the deep terrestrial subsurface.</title>
        <authorList>
            <person name="Probst A.J."/>
            <person name="Ladd B."/>
            <person name="Jarett J.K."/>
            <person name="Geller-Mcgrath D.E."/>
            <person name="Sieber C.M.K."/>
            <person name="Emerson J.B."/>
            <person name="Anantharaman K."/>
            <person name="Thomas B.C."/>
            <person name="Malmstrom R."/>
            <person name="Stieglmeier M."/>
            <person name="Klingl A."/>
            <person name="Woyke T."/>
            <person name="Ryan C.M."/>
            <person name="Banfield J.F."/>
        </authorList>
    </citation>
    <scope>NUCLEOTIDE SEQUENCE [LARGE SCALE GENOMIC DNA]</scope>
</reference>
<feature type="transmembrane region" description="Helical" evidence="1">
    <location>
        <begin position="30"/>
        <end position="53"/>
    </location>
</feature>
<keyword evidence="1" id="KW-0472">Membrane</keyword>
<proteinExistence type="predicted"/>
<organism evidence="2 3">
    <name type="scientific">Candidatus Komeilibacteria bacterium CG10_big_fil_rev_8_21_14_0_10_41_13</name>
    <dbReference type="NCBI Taxonomy" id="1974476"/>
    <lineage>
        <taxon>Bacteria</taxon>
        <taxon>Candidatus Komeiliibacteriota</taxon>
    </lineage>
</organism>
<accession>A0A2M6WCZ8</accession>
<name>A0A2M6WCZ8_9BACT</name>
<evidence type="ECO:0000313" key="3">
    <source>
        <dbReference type="Proteomes" id="UP000230543"/>
    </source>
</evidence>
<comment type="caution">
    <text evidence="2">The sequence shown here is derived from an EMBL/GenBank/DDBJ whole genome shotgun (WGS) entry which is preliminary data.</text>
</comment>
<sequence>MEDYEIHDISDKELKLGYWLISRKEQFKKAMAALIGLIALAFWAPSIIGWAVYLNQLPQDQEIIQSLTRSVIDFEAWHSRVKPKELQLTQAQVIYSGSDKYDFVASAYNPNLNRGVKRLEFRFISGDFMTPVSSIVILPGQKVYLMSLGNQSDRRLTSAELEIVSAKWQGLRERLPIENPKIEISNIRYSSLGNNARAVLRFTAVNQTLYNYWQGVFQAVLFNNNRIVGVNQFYAEEFMALEERDLEISWFESLPSVGQTEVVPVFDFYNVDNYFVIPGQATEL</sequence>